<gene>
    <name evidence="1" type="ORF">NCTC8009_05271</name>
</gene>
<sequence>MPRLSPNASFKASPSRQTGIFNGVVIVYIQIALDGNLHAKTAVGGDLIQHVVKEANASIDFAAAFAVQPDFDVNLRFF</sequence>
<evidence type="ECO:0000313" key="2">
    <source>
        <dbReference type="Proteomes" id="UP000250991"/>
    </source>
</evidence>
<protein>
    <submittedName>
        <fullName evidence="1">Uncharacterized protein</fullName>
    </submittedName>
</protein>
<evidence type="ECO:0000313" key="1">
    <source>
        <dbReference type="EMBL" id="SQD04735.1"/>
    </source>
</evidence>
<dbReference type="Proteomes" id="UP000250991">
    <property type="component" value="Unassembled WGS sequence"/>
</dbReference>
<accession>A0A2X3KFD2</accession>
<organism evidence="1 2">
    <name type="scientific">Escherichia coli</name>
    <dbReference type="NCBI Taxonomy" id="562"/>
    <lineage>
        <taxon>Bacteria</taxon>
        <taxon>Pseudomonadati</taxon>
        <taxon>Pseudomonadota</taxon>
        <taxon>Gammaproteobacteria</taxon>
        <taxon>Enterobacterales</taxon>
        <taxon>Enterobacteriaceae</taxon>
        <taxon>Escherichia</taxon>
    </lineage>
</organism>
<reference evidence="1 2" key="1">
    <citation type="submission" date="2018-06" db="EMBL/GenBank/DDBJ databases">
        <authorList>
            <consortium name="Pathogen Informatics"/>
            <person name="Doyle S."/>
        </authorList>
    </citation>
    <scope>NUCLEOTIDE SEQUENCE [LARGE SCALE GENOMIC DNA]</scope>
    <source>
        <strain evidence="1 2">NCTC8009</strain>
    </source>
</reference>
<dbReference type="AlphaFoldDB" id="A0A2X3KFD2"/>
<dbReference type="EMBL" id="UARW01000010">
    <property type="protein sequence ID" value="SQD04735.1"/>
    <property type="molecule type" value="Genomic_DNA"/>
</dbReference>
<proteinExistence type="predicted"/>
<name>A0A2X3KFD2_ECOLX</name>